<dbReference type="AlphaFoldDB" id="A0AAV1HZT4"/>
<protein>
    <submittedName>
        <fullName evidence="2">Uncharacterized protein</fullName>
    </submittedName>
</protein>
<proteinExistence type="predicted"/>
<gene>
    <name evidence="2" type="ORF">CVIRNUC_003718</name>
</gene>
<name>A0AAV1HZT4_9CHLO</name>
<evidence type="ECO:0000256" key="1">
    <source>
        <dbReference type="SAM" id="MobiDB-lite"/>
    </source>
</evidence>
<comment type="caution">
    <text evidence="2">The sequence shown here is derived from an EMBL/GenBank/DDBJ whole genome shotgun (WGS) entry which is preliminary data.</text>
</comment>
<dbReference type="EMBL" id="CAUYUE010000004">
    <property type="protein sequence ID" value="CAK0769945.1"/>
    <property type="molecule type" value="Genomic_DNA"/>
</dbReference>
<accession>A0AAV1HZT4</accession>
<keyword evidence="3" id="KW-1185">Reference proteome</keyword>
<feature type="compositionally biased region" description="Polar residues" evidence="1">
    <location>
        <begin position="17"/>
        <end position="61"/>
    </location>
</feature>
<dbReference type="Proteomes" id="UP001314263">
    <property type="component" value="Unassembled WGS sequence"/>
</dbReference>
<evidence type="ECO:0000313" key="2">
    <source>
        <dbReference type="EMBL" id="CAK0769945.1"/>
    </source>
</evidence>
<sequence>MPQHQPLQPLGPWVNLQQQSEPLQQRPLATTASARHLSQQHTPSTTWPQQPSQKLAASGTFTPEMCNGGHRESANAEDSAGVAPPAAGVISEMPLERYLDLHAALERGTGRVQDFSPVEAAMFRVSDLKLVAAINGLNGPAKHKQAMLGRLRGMQLTMPAITQQHVAQVRELMKTAAGVPINSSTGCLMGRSVAFVLLTAVDADDAESVPAGIHCGRVLEEVFEEHPEDVCPPDCQEEHAFHYVRLLSGHIFTESDPPDSSMAVRPYLYINSDPHVCQ</sequence>
<evidence type="ECO:0000313" key="3">
    <source>
        <dbReference type="Proteomes" id="UP001314263"/>
    </source>
</evidence>
<feature type="region of interest" description="Disordered" evidence="1">
    <location>
        <begin position="17"/>
        <end position="83"/>
    </location>
</feature>
<reference evidence="2 3" key="1">
    <citation type="submission" date="2023-10" db="EMBL/GenBank/DDBJ databases">
        <authorList>
            <person name="Maclean D."/>
            <person name="Macfadyen A."/>
        </authorList>
    </citation>
    <scope>NUCLEOTIDE SEQUENCE [LARGE SCALE GENOMIC DNA]</scope>
</reference>
<organism evidence="2 3">
    <name type="scientific">Coccomyxa viridis</name>
    <dbReference type="NCBI Taxonomy" id="1274662"/>
    <lineage>
        <taxon>Eukaryota</taxon>
        <taxon>Viridiplantae</taxon>
        <taxon>Chlorophyta</taxon>
        <taxon>core chlorophytes</taxon>
        <taxon>Trebouxiophyceae</taxon>
        <taxon>Trebouxiophyceae incertae sedis</taxon>
        <taxon>Coccomyxaceae</taxon>
        <taxon>Coccomyxa</taxon>
    </lineage>
</organism>